<protein>
    <recommendedName>
        <fullName evidence="4">rRNA-processing protein FYV7</fullName>
    </recommendedName>
</protein>
<feature type="compositionally biased region" description="Basic and acidic residues" evidence="1">
    <location>
        <begin position="32"/>
        <end position="46"/>
    </location>
</feature>
<evidence type="ECO:0000313" key="2">
    <source>
        <dbReference type="EMBL" id="CAK7266805.1"/>
    </source>
</evidence>
<name>A0ABP0DEY1_9PEZI</name>
<sequence>MGKRSADDAAAPSHKPKRSRTGIRAALPTSDDAWRRKLQRAKESKVIRAKTLQTYHKVKAQALAGEENPKSETGDERVPGAAGQGSEDSAATDEQAAMHPERQARIDGDDEDQSGENENDNSADRERRPRARRPKSAPSFFQKAREEAAQKKAATEQRLADLERRRSEREEAIAQRRRHQKAVAKARRVDTHGGRRGATGGDNQRRKLGRESGVLLYQVRKMMGK</sequence>
<feature type="compositionally biased region" description="Basic and acidic residues" evidence="1">
    <location>
        <begin position="143"/>
        <end position="174"/>
    </location>
</feature>
<keyword evidence="3" id="KW-1185">Reference proteome</keyword>
<evidence type="ECO:0000256" key="1">
    <source>
        <dbReference type="SAM" id="MobiDB-lite"/>
    </source>
</evidence>
<comment type="caution">
    <text evidence="2">The sequence shown here is derived from an EMBL/GenBank/DDBJ whole genome shotgun (WGS) entry which is preliminary data.</text>
</comment>
<dbReference type="PANTHER" id="PTHR41805:SF1">
    <property type="entry name" value="RRNA-PROCESSING PROTEIN FYV7"/>
    <property type="match status" value="1"/>
</dbReference>
<feature type="region of interest" description="Disordered" evidence="1">
    <location>
        <begin position="1"/>
        <end position="212"/>
    </location>
</feature>
<dbReference type="EMBL" id="CAWUON010000021">
    <property type="protein sequence ID" value="CAK7266805.1"/>
    <property type="molecule type" value="Genomic_DNA"/>
</dbReference>
<accession>A0ABP0DEY1</accession>
<feature type="compositionally biased region" description="Basic residues" evidence="1">
    <location>
        <begin position="175"/>
        <end position="186"/>
    </location>
</feature>
<evidence type="ECO:0000313" key="3">
    <source>
        <dbReference type="Proteomes" id="UP001642502"/>
    </source>
</evidence>
<organism evidence="2 3">
    <name type="scientific">Sporothrix epigloea</name>
    <dbReference type="NCBI Taxonomy" id="1892477"/>
    <lineage>
        <taxon>Eukaryota</taxon>
        <taxon>Fungi</taxon>
        <taxon>Dikarya</taxon>
        <taxon>Ascomycota</taxon>
        <taxon>Pezizomycotina</taxon>
        <taxon>Sordariomycetes</taxon>
        <taxon>Sordariomycetidae</taxon>
        <taxon>Ophiostomatales</taxon>
        <taxon>Ophiostomataceae</taxon>
        <taxon>Sporothrix</taxon>
    </lineage>
</organism>
<gene>
    <name evidence="2" type="ORF">SEPCBS119000_002218</name>
</gene>
<feature type="compositionally biased region" description="Acidic residues" evidence="1">
    <location>
        <begin position="108"/>
        <end position="121"/>
    </location>
</feature>
<reference evidence="2 3" key="1">
    <citation type="submission" date="2024-01" db="EMBL/GenBank/DDBJ databases">
        <authorList>
            <person name="Allen C."/>
            <person name="Tagirdzhanova G."/>
        </authorList>
    </citation>
    <scope>NUCLEOTIDE SEQUENCE [LARGE SCALE GENOMIC DNA]</scope>
    <source>
        <strain evidence="2 3">CBS 119000</strain>
    </source>
</reference>
<proteinExistence type="predicted"/>
<feature type="compositionally biased region" description="Basic and acidic residues" evidence="1">
    <location>
        <begin position="67"/>
        <end position="78"/>
    </location>
</feature>
<evidence type="ECO:0008006" key="4">
    <source>
        <dbReference type="Google" id="ProtNLM"/>
    </source>
</evidence>
<dbReference type="PANTHER" id="PTHR41805">
    <property type="entry name" value="EXPRESSED PROTEIN"/>
    <property type="match status" value="1"/>
</dbReference>
<dbReference type="Proteomes" id="UP001642502">
    <property type="component" value="Unassembled WGS sequence"/>
</dbReference>